<organism evidence="7">
    <name type="scientific">Melanopsichium pennsylvanicum 4</name>
    <dbReference type="NCBI Taxonomy" id="1398559"/>
    <lineage>
        <taxon>Eukaryota</taxon>
        <taxon>Fungi</taxon>
        <taxon>Dikarya</taxon>
        <taxon>Basidiomycota</taxon>
        <taxon>Ustilaginomycotina</taxon>
        <taxon>Ustilaginomycetes</taxon>
        <taxon>Ustilaginales</taxon>
        <taxon>Ustilaginaceae</taxon>
        <taxon>Melanopsichium</taxon>
    </lineage>
</organism>
<proteinExistence type="inferred from homology"/>
<dbReference type="Gene3D" id="1.20.5.710">
    <property type="entry name" value="Single helix bin"/>
    <property type="match status" value="1"/>
</dbReference>
<sequence length="205" mass="21517">MMVTTAFNGGIASSSRSLLNSTITARISLRRVITVATIPRFTAAASVRKLSTTSNVRNAGTQVDAKISTIVDQIEKLTLLEASDLVSQLKTRLNITEIAMPTATVSAGATSTTGAGADGAQEAQEESAKPKEKTVFTVKLAGLKDPTAKAKVIREVKSANSTMNLVEAKKFVESTPQVLKEGLNKEDAEKLKAAIEAAGGVVELE</sequence>
<evidence type="ECO:0000313" key="7">
    <source>
        <dbReference type="EMBL" id="CDI55556.1"/>
    </source>
</evidence>
<dbReference type="GO" id="GO:0003735">
    <property type="term" value="F:structural constituent of ribosome"/>
    <property type="evidence" value="ECO:0007669"/>
    <property type="project" value="InterPro"/>
</dbReference>
<dbReference type="PANTHER" id="PTHR45987">
    <property type="entry name" value="39S RIBOSOMAL PROTEIN L12"/>
    <property type="match status" value="1"/>
</dbReference>
<evidence type="ECO:0000259" key="6">
    <source>
        <dbReference type="Pfam" id="PF16320"/>
    </source>
</evidence>
<feature type="region of interest" description="Disordered" evidence="4">
    <location>
        <begin position="108"/>
        <end position="131"/>
    </location>
</feature>
<keyword evidence="3" id="KW-0687">Ribonucleoprotein</keyword>
<evidence type="ECO:0000256" key="2">
    <source>
        <dbReference type="ARBA" id="ARBA00022980"/>
    </source>
</evidence>
<dbReference type="GO" id="GO:0005762">
    <property type="term" value="C:mitochondrial large ribosomal subunit"/>
    <property type="evidence" value="ECO:0007669"/>
    <property type="project" value="TreeGrafter"/>
</dbReference>
<dbReference type="EMBL" id="HG529653">
    <property type="protein sequence ID" value="CDI55556.1"/>
    <property type="molecule type" value="Genomic_DNA"/>
</dbReference>
<comment type="similarity">
    <text evidence="1">Belongs to the bacterial ribosomal protein bL12 family.</text>
</comment>
<dbReference type="InterPro" id="IPR036235">
    <property type="entry name" value="Ribosomal_bL12_oligo_N_sf"/>
</dbReference>
<feature type="compositionally biased region" description="Low complexity" evidence="4">
    <location>
        <begin position="108"/>
        <end position="122"/>
    </location>
</feature>
<dbReference type="AlphaFoldDB" id="A0A077R8L3"/>
<reference evidence="7" key="1">
    <citation type="journal article" date="2014" name="Genome Biol. Evol.">
        <title>Gene Loss Rather Than Gene Gain Is Associated with a Host Jump from Monocots to Dicots in the Smut Fungus Melanopsichium pennsylvanicum.</title>
        <authorList>
            <person name="Sharma R."/>
            <person name="Mishra B."/>
            <person name="Runge F."/>
            <person name="Thines M."/>
        </authorList>
    </citation>
    <scope>NUCLEOTIDE SEQUENCE</scope>
    <source>
        <strain evidence="7">4</strain>
    </source>
</reference>
<dbReference type="Gene3D" id="3.30.1390.10">
    <property type="match status" value="1"/>
</dbReference>
<dbReference type="GO" id="GO:0003729">
    <property type="term" value="F:mRNA binding"/>
    <property type="evidence" value="ECO:0007669"/>
    <property type="project" value="TreeGrafter"/>
</dbReference>
<dbReference type="InterPro" id="IPR013823">
    <property type="entry name" value="Ribosomal_bL12_C"/>
</dbReference>
<dbReference type="InterPro" id="IPR014719">
    <property type="entry name" value="Ribosomal_bL12_C/ClpS-like"/>
</dbReference>
<evidence type="ECO:0000256" key="4">
    <source>
        <dbReference type="SAM" id="MobiDB-lite"/>
    </source>
</evidence>
<dbReference type="InterPro" id="IPR008932">
    <property type="entry name" value="Ribosomal_bL12_oligo"/>
</dbReference>
<accession>A0A077R8L3</accession>
<dbReference type="SUPFAM" id="SSF54736">
    <property type="entry name" value="ClpS-like"/>
    <property type="match status" value="1"/>
</dbReference>
<evidence type="ECO:0000256" key="3">
    <source>
        <dbReference type="ARBA" id="ARBA00023274"/>
    </source>
</evidence>
<feature type="domain" description="Large ribosomal subunit protein bL12 oligomerization" evidence="6">
    <location>
        <begin position="66"/>
        <end position="109"/>
    </location>
</feature>
<evidence type="ECO:0000256" key="1">
    <source>
        <dbReference type="ARBA" id="ARBA00007197"/>
    </source>
</evidence>
<dbReference type="HAMAP" id="MF_00368">
    <property type="entry name" value="Ribosomal_bL12"/>
    <property type="match status" value="1"/>
</dbReference>
<protein>
    <submittedName>
        <fullName evidence="7">Related to 60S ribosomal protein L12, mitochondrial</fullName>
    </submittedName>
</protein>
<dbReference type="SUPFAM" id="SSF48300">
    <property type="entry name" value="Ribosomal protein L7/12, oligomerisation (N-terminal) domain"/>
    <property type="match status" value="1"/>
</dbReference>
<name>A0A077R8L3_9BASI</name>
<dbReference type="PANTHER" id="PTHR45987:SF4">
    <property type="entry name" value="LARGE RIBOSOMAL SUBUNIT PROTEIN BL12M"/>
    <property type="match status" value="1"/>
</dbReference>
<dbReference type="GO" id="GO:0006412">
    <property type="term" value="P:translation"/>
    <property type="evidence" value="ECO:0007669"/>
    <property type="project" value="InterPro"/>
</dbReference>
<evidence type="ECO:0000259" key="5">
    <source>
        <dbReference type="Pfam" id="PF00542"/>
    </source>
</evidence>
<dbReference type="Pfam" id="PF16320">
    <property type="entry name" value="Ribosomal_L12_N"/>
    <property type="match status" value="1"/>
</dbReference>
<keyword evidence="2 7" id="KW-0689">Ribosomal protein</keyword>
<dbReference type="FunFam" id="3.30.1390.10:FF:000001">
    <property type="entry name" value="50S ribosomal protein L7/L12"/>
    <property type="match status" value="1"/>
</dbReference>
<dbReference type="Pfam" id="PF00542">
    <property type="entry name" value="Ribosomal_L12"/>
    <property type="match status" value="1"/>
</dbReference>
<feature type="domain" description="Large ribosomal subunit protein bL12 C-terminal" evidence="5">
    <location>
        <begin position="136"/>
        <end position="205"/>
    </location>
</feature>
<dbReference type="InterPro" id="IPR000206">
    <property type="entry name" value="Ribosomal_bL12"/>
</dbReference>